<proteinExistence type="predicted"/>
<evidence type="ECO:0000313" key="3">
    <source>
        <dbReference type="WBParaSite" id="PTRK_0001606700.1"/>
    </source>
</evidence>
<keyword evidence="2" id="KW-1185">Reference proteome</keyword>
<dbReference type="Proteomes" id="UP000038045">
    <property type="component" value="Unplaced"/>
</dbReference>
<dbReference type="WBParaSite" id="PTRK_0001606700.1">
    <property type="protein sequence ID" value="PTRK_0001606700.1"/>
    <property type="gene ID" value="PTRK_0001606700"/>
</dbReference>
<organism evidence="2 3">
    <name type="scientific">Parastrongyloides trichosuri</name>
    <name type="common">Possum-specific nematode worm</name>
    <dbReference type="NCBI Taxonomy" id="131310"/>
    <lineage>
        <taxon>Eukaryota</taxon>
        <taxon>Metazoa</taxon>
        <taxon>Ecdysozoa</taxon>
        <taxon>Nematoda</taxon>
        <taxon>Chromadorea</taxon>
        <taxon>Rhabditida</taxon>
        <taxon>Tylenchina</taxon>
        <taxon>Panagrolaimomorpha</taxon>
        <taxon>Strongyloidoidea</taxon>
        <taxon>Strongyloididae</taxon>
        <taxon>Parastrongyloides</taxon>
    </lineage>
</organism>
<reference evidence="3" key="1">
    <citation type="submission" date="2017-02" db="UniProtKB">
        <authorList>
            <consortium name="WormBaseParasite"/>
        </authorList>
    </citation>
    <scope>IDENTIFICATION</scope>
</reference>
<evidence type="ECO:0000313" key="2">
    <source>
        <dbReference type="Proteomes" id="UP000038045"/>
    </source>
</evidence>
<keyword evidence="1" id="KW-0732">Signal</keyword>
<protein>
    <submittedName>
        <fullName evidence="3">VWFA domain-containing protein</fullName>
    </submittedName>
</protein>
<evidence type="ECO:0000256" key="1">
    <source>
        <dbReference type="SAM" id="SignalP"/>
    </source>
</evidence>
<dbReference type="AlphaFoldDB" id="A0A0N5A357"/>
<feature type="signal peptide" evidence="1">
    <location>
        <begin position="1"/>
        <end position="22"/>
    </location>
</feature>
<accession>A0A0N5A357</accession>
<sequence length="210" mass="24227">MFSSKKIIELLIIFSSLHLGMSQSNNYYAMFFFDNSFDGSNSLQNQVKIVNNFVVSAPENSNFTIYLFSQGMDQYNNSFKPLYINQDYGEFILDLASVASQAPSNKNISFFKLTYDASTLVNFSDISTYIQKPLVVYFINSYINRIEDTRKILNKMIFYNNNNIKIVSVIFDKLKTSPATFLTKDSNFVHLSDNVSETTEWLFSQYQTIT</sequence>
<feature type="chain" id="PRO_5005892585" evidence="1">
    <location>
        <begin position="23"/>
        <end position="210"/>
    </location>
</feature>
<name>A0A0N5A357_PARTI</name>